<evidence type="ECO:0000313" key="5">
    <source>
        <dbReference type="EMBL" id="MXY33966.1"/>
    </source>
</evidence>
<evidence type="ECO:0000256" key="2">
    <source>
        <dbReference type="ARBA" id="ARBA00023002"/>
    </source>
</evidence>
<evidence type="ECO:0000256" key="1">
    <source>
        <dbReference type="ARBA" id="ARBA00007637"/>
    </source>
</evidence>
<dbReference type="InterPro" id="IPR036291">
    <property type="entry name" value="NAD(P)-bd_dom_sf"/>
</dbReference>
<proteinExistence type="inferred from homology"/>
<protein>
    <submittedName>
        <fullName evidence="5">NAD(P)-dependent oxidoreductase</fullName>
    </submittedName>
</protein>
<sequence length="268" mass="29514">MKKLLITGANGNLGAVCRDRLTHITETMRVAARKGLGEARENEEIVYCSLEDKAAVEAMVEGCDGIVHMGGQATEAPWSTIRAANLDGMYNLYEAARKSSVTPRIVFASSNHAIGFHKQSERLDAKSLTRPDGLYGVSKVFGEALASMYHDKFGIETASVRIGSCFPEPRDHRMLSTWMSHDDFIQLIERVFMVPRLGCPVIYGVSANSATWWDNREVAYLGWQPEDNAEIFREKLDAKVDPPPADDVTAVYQGGAFCGDGIHEEGPD</sequence>
<gene>
    <name evidence="5" type="ORF">F4Y60_07720</name>
</gene>
<dbReference type="GO" id="GO:0016491">
    <property type="term" value="F:oxidoreductase activity"/>
    <property type="evidence" value="ECO:0007669"/>
    <property type="project" value="UniProtKB-KW"/>
</dbReference>
<dbReference type="PANTHER" id="PTHR43103">
    <property type="entry name" value="NUCLEOSIDE-DIPHOSPHATE-SUGAR EPIMERASE"/>
    <property type="match status" value="1"/>
</dbReference>
<dbReference type="PANTHER" id="PTHR43103:SF5">
    <property type="entry name" value="4-EPIMERASE, PUTATIVE (AFU_ORTHOLOGUE AFUA_7G00360)-RELATED"/>
    <property type="match status" value="1"/>
</dbReference>
<reference evidence="5" key="1">
    <citation type="submission" date="2019-09" db="EMBL/GenBank/DDBJ databases">
        <title>Characterisation of the sponge microbiome using genome-centric metagenomics.</title>
        <authorList>
            <person name="Engelberts J.P."/>
            <person name="Robbins S.J."/>
            <person name="De Goeij J.M."/>
            <person name="Aranda M."/>
            <person name="Bell S.C."/>
            <person name="Webster N.S."/>
        </authorList>
    </citation>
    <scope>NUCLEOTIDE SEQUENCE</scope>
    <source>
        <strain evidence="5">SB0664_bin_43</strain>
    </source>
</reference>
<dbReference type="Pfam" id="PF01370">
    <property type="entry name" value="Epimerase"/>
    <property type="match status" value="1"/>
</dbReference>
<dbReference type="InterPro" id="IPR001509">
    <property type="entry name" value="Epimerase_deHydtase"/>
</dbReference>
<accession>A0A6B0Y4D8</accession>
<dbReference type="EMBL" id="VXRY01000304">
    <property type="protein sequence ID" value="MXY33966.1"/>
    <property type="molecule type" value="Genomic_DNA"/>
</dbReference>
<dbReference type="AlphaFoldDB" id="A0A6B0Y4D8"/>
<name>A0A6B0Y4D8_9RHOB</name>
<feature type="domain" description="NAD-dependent epimerase/dehydratase" evidence="4">
    <location>
        <begin position="5"/>
        <end position="172"/>
    </location>
</feature>
<comment type="similarity">
    <text evidence="1">Belongs to the NAD(P)-dependent epimerase/dehydratase family.</text>
</comment>
<evidence type="ECO:0000259" key="4">
    <source>
        <dbReference type="Pfam" id="PF01370"/>
    </source>
</evidence>
<dbReference type="Gene3D" id="3.40.50.720">
    <property type="entry name" value="NAD(P)-binding Rossmann-like Domain"/>
    <property type="match status" value="1"/>
</dbReference>
<keyword evidence="2" id="KW-0560">Oxidoreductase</keyword>
<dbReference type="SUPFAM" id="SSF51735">
    <property type="entry name" value="NAD(P)-binding Rossmann-fold domains"/>
    <property type="match status" value="1"/>
</dbReference>
<evidence type="ECO:0000256" key="3">
    <source>
        <dbReference type="ARBA" id="ARBA00023027"/>
    </source>
</evidence>
<keyword evidence="3" id="KW-0520">NAD</keyword>
<organism evidence="5">
    <name type="scientific">Boseongicola sp. SB0664_bin_43</name>
    <dbReference type="NCBI Taxonomy" id="2604844"/>
    <lineage>
        <taxon>Bacteria</taxon>
        <taxon>Pseudomonadati</taxon>
        <taxon>Pseudomonadota</taxon>
        <taxon>Alphaproteobacteria</taxon>
        <taxon>Rhodobacterales</taxon>
        <taxon>Paracoccaceae</taxon>
        <taxon>Boseongicola</taxon>
    </lineage>
</organism>
<comment type="caution">
    <text evidence="5">The sequence shown here is derived from an EMBL/GenBank/DDBJ whole genome shotgun (WGS) entry which is preliminary data.</text>
</comment>